<evidence type="ECO:0000313" key="2">
    <source>
        <dbReference type="EMBL" id="KAF2116898.1"/>
    </source>
</evidence>
<feature type="domain" description="DUF7708" evidence="1">
    <location>
        <begin position="55"/>
        <end position="194"/>
    </location>
</feature>
<gene>
    <name evidence="2" type="ORF">BDV96DRAFT_37850</name>
</gene>
<dbReference type="Proteomes" id="UP000799770">
    <property type="component" value="Unassembled WGS sequence"/>
</dbReference>
<dbReference type="Pfam" id="PF24809">
    <property type="entry name" value="DUF7708"/>
    <property type="match status" value="1"/>
</dbReference>
<proteinExistence type="predicted"/>
<evidence type="ECO:0000259" key="1">
    <source>
        <dbReference type="Pfam" id="PF24809"/>
    </source>
</evidence>
<name>A0A6A5ZEX0_9PLEO</name>
<accession>A0A6A5ZEX0</accession>
<organism evidence="2 3">
    <name type="scientific">Lophiotrema nucula</name>
    <dbReference type="NCBI Taxonomy" id="690887"/>
    <lineage>
        <taxon>Eukaryota</taxon>
        <taxon>Fungi</taxon>
        <taxon>Dikarya</taxon>
        <taxon>Ascomycota</taxon>
        <taxon>Pezizomycotina</taxon>
        <taxon>Dothideomycetes</taxon>
        <taxon>Pleosporomycetidae</taxon>
        <taxon>Pleosporales</taxon>
        <taxon>Lophiotremataceae</taxon>
        <taxon>Lophiotrema</taxon>
    </lineage>
</organism>
<keyword evidence="3" id="KW-1185">Reference proteome</keyword>
<dbReference type="InterPro" id="IPR056125">
    <property type="entry name" value="DUF7708"/>
</dbReference>
<dbReference type="OrthoDB" id="7464126at2759"/>
<reference evidence="2" key="1">
    <citation type="journal article" date="2020" name="Stud. Mycol.">
        <title>101 Dothideomycetes genomes: a test case for predicting lifestyles and emergence of pathogens.</title>
        <authorList>
            <person name="Haridas S."/>
            <person name="Albert R."/>
            <person name="Binder M."/>
            <person name="Bloem J."/>
            <person name="Labutti K."/>
            <person name="Salamov A."/>
            <person name="Andreopoulos B."/>
            <person name="Baker S."/>
            <person name="Barry K."/>
            <person name="Bills G."/>
            <person name="Bluhm B."/>
            <person name="Cannon C."/>
            <person name="Castanera R."/>
            <person name="Culley D."/>
            <person name="Daum C."/>
            <person name="Ezra D."/>
            <person name="Gonzalez J."/>
            <person name="Henrissat B."/>
            <person name="Kuo A."/>
            <person name="Liang C."/>
            <person name="Lipzen A."/>
            <person name="Lutzoni F."/>
            <person name="Magnuson J."/>
            <person name="Mondo S."/>
            <person name="Nolan M."/>
            <person name="Ohm R."/>
            <person name="Pangilinan J."/>
            <person name="Park H.-J."/>
            <person name="Ramirez L."/>
            <person name="Alfaro M."/>
            <person name="Sun H."/>
            <person name="Tritt A."/>
            <person name="Yoshinaga Y."/>
            <person name="Zwiers L.-H."/>
            <person name="Turgeon B."/>
            <person name="Goodwin S."/>
            <person name="Spatafora J."/>
            <person name="Crous P."/>
            <person name="Grigoriev I."/>
        </authorList>
    </citation>
    <scope>NUCLEOTIDE SEQUENCE</scope>
    <source>
        <strain evidence="2">CBS 627.86</strain>
    </source>
</reference>
<dbReference type="EMBL" id="ML977320">
    <property type="protein sequence ID" value="KAF2116898.1"/>
    <property type="molecule type" value="Genomic_DNA"/>
</dbReference>
<sequence>MDPWKAACVDSTNGLTTEEKRVFLNTQPEDILNHIARLDRENRKSRKLRRSSTRLQPLLAKLEDYGKALDTIANSSPLVLPSLWGSLRLLLIAAYKYSDYFSKLLTMLEQIADVLPRSSVYSQYLHYEPLQEKMQATYSALVSFLTRARKFFTKSSTGLVLISLWKSFDKEFGTVVDEFRELGREIDNDASAAADLLLFQEVQQGKVAKEGVVTDAEVVETPE</sequence>
<dbReference type="AlphaFoldDB" id="A0A6A5ZEX0"/>
<protein>
    <recommendedName>
        <fullName evidence="1">DUF7708 domain-containing protein</fullName>
    </recommendedName>
</protein>
<evidence type="ECO:0000313" key="3">
    <source>
        <dbReference type="Proteomes" id="UP000799770"/>
    </source>
</evidence>